<feature type="signal peptide" evidence="2">
    <location>
        <begin position="1"/>
        <end position="18"/>
    </location>
</feature>
<feature type="chain" id="PRO_5011682436" description="FecR family protein" evidence="2">
    <location>
        <begin position="19"/>
        <end position="294"/>
    </location>
</feature>
<dbReference type="OrthoDB" id="117760at2"/>
<protein>
    <recommendedName>
        <fullName evidence="5">FecR family protein</fullName>
    </recommendedName>
</protein>
<evidence type="ECO:0000256" key="1">
    <source>
        <dbReference type="SAM" id="MobiDB-lite"/>
    </source>
</evidence>
<proteinExistence type="predicted"/>
<evidence type="ECO:0008006" key="5">
    <source>
        <dbReference type="Google" id="ProtNLM"/>
    </source>
</evidence>
<feature type="compositionally biased region" description="Low complexity" evidence="1">
    <location>
        <begin position="256"/>
        <end position="265"/>
    </location>
</feature>
<reference evidence="3 4" key="1">
    <citation type="submission" date="2016-10" db="EMBL/GenBank/DDBJ databases">
        <authorList>
            <person name="de Groot N.N."/>
        </authorList>
    </citation>
    <scope>NUCLEOTIDE SEQUENCE [LARGE SCALE GENOMIC DNA]</scope>
    <source>
        <strain evidence="3 4">DSM 21001</strain>
    </source>
</reference>
<evidence type="ECO:0000313" key="4">
    <source>
        <dbReference type="Proteomes" id="UP000199024"/>
    </source>
</evidence>
<dbReference type="AlphaFoldDB" id="A0A1I6N170"/>
<accession>A0A1I6N170</accession>
<dbReference type="EMBL" id="FOZL01000002">
    <property type="protein sequence ID" value="SFS21686.1"/>
    <property type="molecule type" value="Genomic_DNA"/>
</dbReference>
<evidence type="ECO:0000256" key="2">
    <source>
        <dbReference type="SAM" id="SignalP"/>
    </source>
</evidence>
<feature type="region of interest" description="Disordered" evidence="1">
    <location>
        <begin position="252"/>
        <end position="276"/>
    </location>
</feature>
<gene>
    <name evidence="3" type="ORF">SAMN05421771_4292</name>
</gene>
<evidence type="ECO:0000313" key="3">
    <source>
        <dbReference type="EMBL" id="SFS21686.1"/>
    </source>
</evidence>
<dbReference type="Proteomes" id="UP000199024">
    <property type="component" value="Unassembled WGS sequence"/>
</dbReference>
<keyword evidence="4" id="KW-1185">Reference proteome</keyword>
<dbReference type="RefSeq" id="WP_089843714.1">
    <property type="nucleotide sequence ID" value="NZ_FOZL01000002.1"/>
</dbReference>
<organism evidence="3 4">
    <name type="scientific">Granulicella pectinivorans</name>
    <dbReference type="NCBI Taxonomy" id="474950"/>
    <lineage>
        <taxon>Bacteria</taxon>
        <taxon>Pseudomonadati</taxon>
        <taxon>Acidobacteriota</taxon>
        <taxon>Terriglobia</taxon>
        <taxon>Terriglobales</taxon>
        <taxon>Acidobacteriaceae</taxon>
        <taxon>Granulicella</taxon>
    </lineage>
</organism>
<sequence length="294" mass="29876">MKTACTMALLAVSCASFGQQKIGSVAMQDATVAGTLEVTGGRALLVGSSSVTARDHAAEVALERGGTVTICQTSGLHLSSGTANAGSAPLMLALDRGAIEVKMNASANDAVLTPDIRFSVKGGGPLDLRLRVTRNGDTCVEHRGANAPTLVLSDSFGEATYELHAGQHVLFEHGNLREVVDHESSPCGCPPRTMSLAEASLSPANDKAGTGDVAATHPFPAAESAGLTATPEVPQSEPGVTHTQVAANLSFEGSGAPLPATAPATATPPAPEKPHGFAHAIGHFFKRIFGGSPD</sequence>
<dbReference type="STRING" id="474950.SAMN05421771_4292"/>
<name>A0A1I6N170_9BACT</name>
<keyword evidence="2" id="KW-0732">Signal</keyword>